<feature type="transmembrane region" description="Helical" evidence="12">
    <location>
        <begin position="6"/>
        <end position="28"/>
    </location>
</feature>
<evidence type="ECO:0000256" key="4">
    <source>
        <dbReference type="ARBA" id="ARBA00022692"/>
    </source>
</evidence>
<feature type="transmembrane region" description="Helical" evidence="12">
    <location>
        <begin position="40"/>
        <end position="60"/>
    </location>
</feature>
<dbReference type="Proteomes" id="UP000830375">
    <property type="component" value="Unassembled WGS sequence"/>
</dbReference>
<accession>A0ABQ8MBE5</accession>
<dbReference type="PRINTS" id="PR00237">
    <property type="entry name" value="GPCRRHODOPSN"/>
</dbReference>
<keyword evidence="4 12" id="KW-0812">Transmembrane</keyword>
<dbReference type="Gene3D" id="1.20.1070.10">
    <property type="entry name" value="Rhodopsin 7-helix transmembrane proteins"/>
    <property type="match status" value="1"/>
</dbReference>
<dbReference type="PANTHER" id="PTHR24225">
    <property type="entry name" value="CHEMOTACTIC RECEPTOR"/>
    <property type="match status" value="1"/>
</dbReference>
<keyword evidence="2" id="KW-1003">Cell membrane</keyword>
<evidence type="ECO:0000256" key="10">
    <source>
        <dbReference type="ARBA" id="ARBA00023224"/>
    </source>
</evidence>
<protein>
    <submittedName>
        <fullName evidence="14">C3a anaphylatoxin chemotactic receptor</fullName>
    </submittedName>
</protein>
<keyword evidence="7 12" id="KW-0472">Membrane</keyword>
<evidence type="ECO:0000256" key="1">
    <source>
        <dbReference type="ARBA" id="ARBA00004651"/>
    </source>
</evidence>
<organism evidence="14 15">
    <name type="scientific">Labeo rohita</name>
    <name type="common">Indian major carp</name>
    <name type="synonym">Cyprinus rohita</name>
    <dbReference type="NCBI Taxonomy" id="84645"/>
    <lineage>
        <taxon>Eukaryota</taxon>
        <taxon>Metazoa</taxon>
        <taxon>Chordata</taxon>
        <taxon>Craniata</taxon>
        <taxon>Vertebrata</taxon>
        <taxon>Euteleostomi</taxon>
        <taxon>Actinopterygii</taxon>
        <taxon>Neopterygii</taxon>
        <taxon>Teleostei</taxon>
        <taxon>Ostariophysi</taxon>
        <taxon>Cypriniformes</taxon>
        <taxon>Cyprinidae</taxon>
        <taxon>Labeoninae</taxon>
        <taxon>Labeonini</taxon>
        <taxon>Labeo</taxon>
    </lineage>
</organism>
<evidence type="ECO:0000256" key="9">
    <source>
        <dbReference type="ARBA" id="ARBA00023170"/>
    </source>
</evidence>
<gene>
    <name evidence="14" type="ORF">H4Q32_025917</name>
</gene>
<evidence type="ECO:0000313" key="14">
    <source>
        <dbReference type="EMBL" id="KAI2660197.1"/>
    </source>
</evidence>
<keyword evidence="10" id="KW-0807">Transducer</keyword>
<evidence type="ECO:0000256" key="7">
    <source>
        <dbReference type="ARBA" id="ARBA00023136"/>
    </source>
</evidence>
<dbReference type="PANTHER" id="PTHR24225:SF29">
    <property type="entry name" value="C5A ANAPHYLATOXIN CHEMOTACTIC RECEPTOR 1"/>
    <property type="match status" value="1"/>
</dbReference>
<proteinExistence type="inferred from homology"/>
<sequence length="142" mass="16086">MYGTLSIITFVFGFLVPLIRISTYYGFIARKLSRSHFHSGRVFCIMLAVVVVFFLCWLPYRTVDLVIMYGEESSSGAAVAVDPLAISLAHFNSCLNPILYVFMGQDFKSNVKLSLRRVFERVFSEEGTQMSQTTQSIQMQSV</sequence>
<reference evidence="14 15" key="1">
    <citation type="submission" date="2022-01" db="EMBL/GenBank/DDBJ databases">
        <title>A high-quality chromosome-level genome assembly of rohu carp, Labeo rohita.</title>
        <authorList>
            <person name="Arick M.A. II"/>
            <person name="Hsu C.-Y."/>
            <person name="Magbanua Z."/>
            <person name="Pechanova O."/>
            <person name="Grover C."/>
            <person name="Miller E."/>
            <person name="Thrash A."/>
            <person name="Ezzel L."/>
            <person name="Alam S."/>
            <person name="Benzie J."/>
            <person name="Hamilton M."/>
            <person name="Karsi A."/>
            <person name="Lawrence M.L."/>
            <person name="Peterson D.G."/>
        </authorList>
    </citation>
    <scope>NUCLEOTIDE SEQUENCE [LARGE SCALE GENOMIC DNA]</scope>
    <source>
        <strain evidence="15">BAU-BD-2019</strain>
        <tissue evidence="14">Blood</tissue>
    </source>
</reference>
<comment type="caution">
    <text evidence="14">The sequence shown here is derived from an EMBL/GenBank/DDBJ whole genome shotgun (WGS) entry which is preliminary data.</text>
</comment>
<dbReference type="PROSITE" id="PS50262">
    <property type="entry name" value="G_PROTEIN_RECEP_F1_2"/>
    <property type="match status" value="1"/>
</dbReference>
<keyword evidence="9 14" id="KW-0675">Receptor</keyword>
<name>A0ABQ8MBE5_LABRO</name>
<evidence type="ECO:0000256" key="5">
    <source>
        <dbReference type="ARBA" id="ARBA00022989"/>
    </source>
</evidence>
<feature type="domain" description="G-protein coupled receptors family 1 profile" evidence="13">
    <location>
        <begin position="1"/>
        <end position="100"/>
    </location>
</feature>
<keyword evidence="5 12" id="KW-1133">Transmembrane helix</keyword>
<evidence type="ECO:0000256" key="12">
    <source>
        <dbReference type="SAM" id="Phobius"/>
    </source>
</evidence>
<comment type="subcellular location">
    <subcellularLocation>
        <location evidence="1">Cell membrane</location>
        <topology evidence="1">Multi-pass membrane protein</topology>
    </subcellularLocation>
</comment>
<keyword evidence="6" id="KW-0297">G-protein coupled receptor</keyword>
<keyword evidence="3" id="KW-0145">Chemotaxis</keyword>
<comment type="similarity">
    <text evidence="11">Belongs to the chemokine-like receptor (CMKLR) family.</text>
</comment>
<dbReference type="InterPro" id="IPR000276">
    <property type="entry name" value="GPCR_Rhodpsn"/>
</dbReference>
<evidence type="ECO:0000256" key="6">
    <source>
        <dbReference type="ARBA" id="ARBA00023040"/>
    </source>
</evidence>
<dbReference type="SUPFAM" id="SSF81321">
    <property type="entry name" value="Family A G protein-coupled receptor-like"/>
    <property type="match status" value="1"/>
</dbReference>
<evidence type="ECO:0000256" key="11">
    <source>
        <dbReference type="ARBA" id="ARBA00025736"/>
    </source>
</evidence>
<dbReference type="Pfam" id="PF00001">
    <property type="entry name" value="7tm_1"/>
    <property type="match status" value="1"/>
</dbReference>
<dbReference type="InterPro" id="IPR000826">
    <property type="entry name" value="Formyl_rcpt-rel"/>
</dbReference>
<dbReference type="EMBL" id="JACTAM010000010">
    <property type="protein sequence ID" value="KAI2660197.1"/>
    <property type="molecule type" value="Genomic_DNA"/>
</dbReference>
<keyword evidence="15" id="KW-1185">Reference proteome</keyword>
<evidence type="ECO:0000256" key="8">
    <source>
        <dbReference type="ARBA" id="ARBA00023157"/>
    </source>
</evidence>
<dbReference type="InterPro" id="IPR017452">
    <property type="entry name" value="GPCR_Rhodpsn_7TM"/>
</dbReference>
<evidence type="ECO:0000259" key="13">
    <source>
        <dbReference type="PROSITE" id="PS50262"/>
    </source>
</evidence>
<evidence type="ECO:0000313" key="15">
    <source>
        <dbReference type="Proteomes" id="UP000830375"/>
    </source>
</evidence>
<evidence type="ECO:0000256" key="3">
    <source>
        <dbReference type="ARBA" id="ARBA00022500"/>
    </source>
</evidence>
<keyword evidence="8" id="KW-1015">Disulfide bond</keyword>
<evidence type="ECO:0000256" key="2">
    <source>
        <dbReference type="ARBA" id="ARBA00022475"/>
    </source>
</evidence>